<evidence type="ECO:0008006" key="4">
    <source>
        <dbReference type="Google" id="ProtNLM"/>
    </source>
</evidence>
<proteinExistence type="predicted"/>
<dbReference type="EMBL" id="BMAW01114966">
    <property type="protein sequence ID" value="GFT64208.1"/>
    <property type="molecule type" value="Genomic_DNA"/>
</dbReference>
<dbReference type="Proteomes" id="UP000887013">
    <property type="component" value="Unassembled WGS sequence"/>
</dbReference>
<evidence type="ECO:0000313" key="3">
    <source>
        <dbReference type="Proteomes" id="UP000887013"/>
    </source>
</evidence>
<name>A0A8X6PF76_NEPPI</name>
<feature type="region of interest" description="Disordered" evidence="1">
    <location>
        <begin position="36"/>
        <end position="101"/>
    </location>
</feature>
<gene>
    <name evidence="2" type="ORF">NPIL_622551</name>
</gene>
<evidence type="ECO:0000256" key="1">
    <source>
        <dbReference type="SAM" id="MobiDB-lite"/>
    </source>
</evidence>
<dbReference type="OrthoDB" id="6437858at2759"/>
<evidence type="ECO:0000313" key="2">
    <source>
        <dbReference type="EMBL" id="GFT64208.1"/>
    </source>
</evidence>
<dbReference type="AlphaFoldDB" id="A0A8X6PF76"/>
<dbReference type="PROSITE" id="PS50896">
    <property type="entry name" value="LISH"/>
    <property type="match status" value="1"/>
</dbReference>
<comment type="caution">
    <text evidence="2">The sequence shown here is derived from an EMBL/GenBank/DDBJ whole genome shotgun (WGS) entry which is preliminary data.</text>
</comment>
<dbReference type="InterPro" id="IPR006594">
    <property type="entry name" value="LisH"/>
</dbReference>
<reference evidence="2" key="1">
    <citation type="submission" date="2020-08" db="EMBL/GenBank/DDBJ databases">
        <title>Multicomponent nature underlies the extraordinary mechanical properties of spider dragline silk.</title>
        <authorList>
            <person name="Kono N."/>
            <person name="Nakamura H."/>
            <person name="Mori M."/>
            <person name="Yoshida Y."/>
            <person name="Ohtoshi R."/>
            <person name="Malay A.D."/>
            <person name="Moran D.A.P."/>
            <person name="Tomita M."/>
            <person name="Numata K."/>
            <person name="Arakawa K."/>
        </authorList>
    </citation>
    <scope>NUCLEOTIDE SEQUENCE</scope>
</reference>
<organism evidence="2 3">
    <name type="scientific">Nephila pilipes</name>
    <name type="common">Giant wood spider</name>
    <name type="synonym">Nephila maculata</name>
    <dbReference type="NCBI Taxonomy" id="299642"/>
    <lineage>
        <taxon>Eukaryota</taxon>
        <taxon>Metazoa</taxon>
        <taxon>Ecdysozoa</taxon>
        <taxon>Arthropoda</taxon>
        <taxon>Chelicerata</taxon>
        <taxon>Arachnida</taxon>
        <taxon>Araneae</taxon>
        <taxon>Araneomorphae</taxon>
        <taxon>Entelegynae</taxon>
        <taxon>Araneoidea</taxon>
        <taxon>Nephilidae</taxon>
        <taxon>Nephila</taxon>
    </lineage>
</organism>
<accession>A0A8X6PF76</accession>
<feature type="compositionally biased region" description="Polar residues" evidence="1">
    <location>
        <begin position="65"/>
        <end position="74"/>
    </location>
</feature>
<protein>
    <recommendedName>
        <fullName evidence="4">LisH domain-containing protein</fullName>
    </recommendedName>
</protein>
<sequence length="163" mass="17760">MAASTTPDINSIVYSYLLNHCPQSAKTFAKTAKVKSVQPGTPSLEDIIKKSGPVAASPSAKLQKGLQTNKNVDTSDSSDDSSDSEKGQLAQPQITLKNTGTAVSKTLYKGQNAKKKAHHPLIVQLLKKRVLRQLVESSPTYKYWFKKKMEPSHNKGGGKYKTT</sequence>
<feature type="compositionally biased region" description="Polar residues" evidence="1">
    <location>
        <begin position="90"/>
        <end position="101"/>
    </location>
</feature>
<keyword evidence="3" id="KW-1185">Reference proteome</keyword>